<dbReference type="SUPFAM" id="SSF54695">
    <property type="entry name" value="POZ domain"/>
    <property type="match status" value="1"/>
</dbReference>
<dbReference type="InterPro" id="IPR036236">
    <property type="entry name" value="Znf_C2H2_sf"/>
</dbReference>
<feature type="region of interest" description="Disordered" evidence="6">
    <location>
        <begin position="378"/>
        <end position="403"/>
    </location>
</feature>
<dbReference type="SUPFAM" id="SSF57667">
    <property type="entry name" value="beta-beta-alpha zinc fingers"/>
    <property type="match status" value="4"/>
</dbReference>
<dbReference type="Gene3D" id="3.30.160.60">
    <property type="entry name" value="Classic Zinc Finger"/>
    <property type="match status" value="4"/>
</dbReference>
<keyword evidence="3 5" id="KW-0863">Zinc-finger</keyword>
<evidence type="ECO:0000259" key="8">
    <source>
        <dbReference type="PROSITE" id="PS50157"/>
    </source>
</evidence>
<dbReference type="PANTHER" id="PTHR24408:SF58">
    <property type="entry name" value="TRANSCRIPTION FACTOR (TFIIIA), PUTATIVE (AFU_ORTHOLOGUE AFUA_1G05150)-RELATED"/>
    <property type="match status" value="1"/>
</dbReference>
<evidence type="ECO:0000256" key="5">
    <source>
        <dbReference type="PROSITE-ProRule" id="PRU00042"/>
    </source>
</evidence>
<dbReference type="GO" id="GO:0005634">
    <property type="term" value="C:nucleus"/>
    <property type="evidence" value="ECO:0007669"/>
    <property type="project" value="TreeGrafter"/>
</dbReference>
<dbReference type="InterPro" id="IPR013087">
    <property type="entry name" value="Znf_C2H2_type"/>
</dbReference>
<evidence type="ECO:0000256" key="6">
    <source>
        <dbReference type="SAM" id="MobiDB-lite"/>
    </source>
</evidence>
<keyword evidence="4" id="KW-0862">Zinc</keyword>
<dbReference type="PROSITE" id="PS00028">
    <property type="entry name" value="ZINC_FINGER_C2H2_1"/>
    <property type="match status" value="5"/>
</dbReference>
<dbReference type="InterPro" id="IPR011333">
    <property type="entry name" value="SKP1/BTB/POZ_sf"/>
</dbReference>
<feature type="compositionally biased region" description="Basic and acidic residues" evidence="6">
    <location>
        <begin position="468"/>
        <end position="480"/>
    </location>
</feature>
<feature type="region of interest" description="Disordered" evidence="6">
    <location>
        <begin position="436"/>
        <end position="507"/>
    </location>
</feature>
<dbReference type="OrthoDB" id="8856548at2759"/>
<feature type="compositionally biased region" description="Basic residues" evidence="6">
    <location>
        <begin position="487"/>
        <end position="507"/>
    </location>
</feature>
<dbReference type="EMBL" id="CAKKLH010000292">
    <property type="protein sequence ID" value="CAH0109347.1"/>
    <property type="molecule type" value="Genomic_DNA"/>
</dbReference>
<feature type="domain" description="C2H2-type" evidence="8">
    <location>
        <begin position="515"/>
        <end position="542"/>
    </location>
</feature>
<dbReference type="PROSITE" id="PS50097">
    <property type="entry name" value="BTB"/>
    <property type="match status" value="1"/>
</dbReference>
<evidence type="ECO:0000256" key="1">
    <source>
        <dbReference type="ARBA" id="ARBA00022723"/>
    </source>
</evidence>
<evidence type="ECO:0000259" key="7">
    <source>
        <dbReference type="PROSITE" id="PS50097"/>
    </source>
</evidence>
<reference evidence="9" key="1">
    <citation type="submission" date="2021-11" db="EMBL/GenBank/DDBJ databases">
        <authorList>
            <person name="Schell T."/>
        </authorList>
    </citation>
    <scope>NUCLEOTIDE SEQUENCE</scope>
    <source>
        <strain evidence="9">M5</strain>
    </source>
</reference>
<feature type="domain" description="BTB" evidence="7">
    <location>
        <begin position="31"/>
        <end position="97"/>
    </location>
</feature>
<dbReference type="FunFam" id="3.30.160.60:FF:000100">
    <property type="entry name" value="Zinc finger 45-like"/>
    <property type="match status" value="1"/>
</dbReference>
<sequence length="663" mass="74431">MKSTRVLIRAKGRGLCIERGLYDCLQKELFADVTFNCDGGKIRANKGVLAAASPVLCHLLKDWPLTDDPCVIMSGYTLEEVQGLVRYIYTGQLSAPRIQGSSWEKIIGDFKVGSPIEHDDDLASIHELTDYGDSSPVYEPEANGVCHLQQQHQHQQTFHSVPVKSPAKGVGPKIVAVTSPRPLIVQVQSLTQPPVNQGLDLTNDVNDIPSGNLASLEKMTVEEGNGDPAPEVTVPSVVGRRKLGRGGKVLKRLQRTKQPEEPRMLTVAPVSVAALKKLAPKRGKPPSKFARKKYVCPHCNRRFLTRGNIKNHLRIHSRDKPFHCPICQDLFSYQGVYQRHLIKHRDNNEIGDNEVAPMIADSIRLADEIGILNKKSIQEENDEEEQEPQQNPENEEPISAENDVAVEEEDNAELMEDEEEKIALKLKSKAKLAGSSKTNVCSDEKVDSDPTCDNGEGGDESVNEAEVEEVKGKTTRKRDSASANLKASKKKVPAGGKKKSKEPKPRKASYHYQVIECDFCPMRYHKWSAFYVHRCTHTGETPVIPCSVCEMEFPNIKALKEHKIMEHREAIFPCEGCNRTFLSKSALLLHQPIHSNDFNYQCRSCPEKMRTFRERYVHERTHSTTEEPQTPHECSHCQKQFNTLVNLRYHLKVCGKETDACTV</sequence>
<dbReference type="Gene3D" id="3.30.710.10">
    <property type="entry name" value="Potassium Channel Kv1.1, Chain A"/>
    <property type="match status" value="1"/>
</dbReference>
<organism evidence="9 10">
    <name type="scientific">Daphnia galeata</name>
    <dbReference type="NCBI Taxonomy" id="27404"/>
    <lineage>
        <taxon>Eukaryota</taxon>
        <taxon>Metazoa</taxon>
        <taxon>Ecdysozoa</taxon>
        <taxon>Arthropoda</taxon>
        <taxon>Crustacea</taxon>
        <taxon>Branchiopoda</taxon>
        <taxon>Diplostraca</taxon>
        <taxon>Cladocera</taxon>
        <taxon>Anomopoda</taxon>
        <taxon>Daphniidae</taxon>
        <taxon>Daphnia</taxon>
    </lineage>
</organism>
<dbReference type="PROSITE" id="PS50157">
    <property type="entry name" value="ZINC_FINGER_C2H2_2"/>
    <property type="match status" value="4"/>
</dbReference>
<name>A0A8J2RVL6_9CRUS</name>
<feature type="compositionally biased region" description="Acidic residues" evidence="6">
    <location>
        <begin position="456"/>
        <end position="467"/>
    </location>
</feature>
<protein>
    <submittedName>
        <fullName evidence="9">Uncharacterized protein</fullName>
    </submittedName>
</protein>
<dbReference type="AlphaFoldDB" id="A0A8J2RVL6"/>
<dbReference type="InterPro" id="IPR000210">
    <property type="entry name" value="BTB/POZ_dom"/>
</dbReference>
<feature type="compositionally biased region" description="Acidic residues" evidence="6">
    <location>
        <begin position="379"/>
        <end position="403"/>
    </location>
</feature>
<dbReference type="Pfam" id="PF00651">
    <property type="entry name" value="BTB"/>
    <property type="match status" value="1"/>
</dbReference>
<evidence type="ECO:0000256" key="2">
    <source>
        <dbReference type="ARBA" id="ARBA00022737"/>
    </source>
</evidence>
<dbReference type="GO" id="GO:0008270">
    <property type="term" value="F:zinc ion binding"/>
    <property type="evidence" value="ECO:0007669"/>
    <property type="project" value="UniProtKB-KW"/>
</dbReference>
<evidence type="ECO:0000313" key="10">
    <source>
        <dbReference type="Proteomes" id="UP000789390"/>
    </source>
</evidence>
<evidence type="ECO:0000256" key="3">
    <source>
        <dbReference type="ARBA" id="ARBA00022771"/>
    </source>
</evidence>
<evidence type="ECO:0000313" key="9">
    <source>
        <dbReference type="EMBL" id="CAH0109347.1"/>
    </source>
</evidence>
<dbReference type="SMART" id="SM00355">
    <property type="entry name" value="ZnF_C2H2"/>
    <property type="match status" value="7"/>
</dbReference>
<dbReference type="PANTHER" id="PTHR24408">
    <property type="entry name" value="ZINC FINGER PROTEIN"/>
    <property type="match status" value="1"/>
</dbReference>
<feature type="domain" description="C2H2-type" evidence="8">
    <location>
        <begin position="294"/>
        <end position="321"/>
    </location>
</feature>
<keyword evidence="10" id="KW-1185">Reference proteome</keyword>
<feature type="domain" description="C2H2-type" evidence="8">
    <location>
        <begin position="572"/>
        <end position="599"/>
    </location>
</feature>
<proteinExistence type="predicted"/>
<gene>
    <name evidence="9" type="ORF">DGAL_LOCUS12821</name>
</gene>
<comment type="caution">
    <text evidence="9">The sequence shown here is derived from an EMBL/GenBank/DDBJ whole genome shotgun (WGS) entry which is preliminary data.</text>
</comment>
<dbReference type="Pfam" id="PF13912">
    <property type="entry name" value="zf-C2H2_6"/>
    <property type="match status" value="2"/>
</dbReference>
<dbReference type="GO" id="GO:0000981">
    <property type="term" value="F:DNA-binding transcription factor activity, RNA polymerase II-specific"/>
    <property type="evidence" value="ECO:0007669"/>
    <property type="project" value="TreeGrafter"/>
</dbReference>
<accession>A0A8J2RVL6</accession>
<dbReference type="CDD" id="cd18315">
    <property type="entry name" value="BTB_POZ_BAB-like"/>
    <property type="match status" value="1"/>
</dbReference>
<keyword evidence="1" id="KW-0479">Metal-binding</keyword>
<feature type="domain" description="C2H2-type" evidence="8">
    <location>
        <begin position="632"/>
        <end position="659"/>
    </location>
</feature>
<dbReference type="SMART" id="SM00225">
    <property type="entry name" value="BTB"/>
    <property type="match status" value="1"/>
</dbReference>
<dbReference type="Pfam" id="PF13894">
    <property type="entry name" value="zf-C2H2_4"/>
    <property type="match status" value="1"/>
</dbReference>
<dbReference type="GO" id="GO:0043565">
    <property type="term" value="F:sequence-specific DNA binding"/>
    <property type="evidence" value="ECO:0007669"/>
    <property type="project" value="TreeGrafter"/>
</dbReference>
<keyword evidence="2" id="KW-0677">Repeat</keyword>
<evidence type="ECO:0000256" key="4">
    <source>
        <dbReference type="ARBA" id="ARBA00022833"/>
    </source>
</evidence>
<dbReference type="Proteomes" id="UP000789390">
    <property type="component" value="Unassembled WGS sequence"/>
</dbReference>